<evidence type="ECO:0000259" key="1">
    <source>
        <dbReference type="PROSITE" id="PS50041"/>
    </source>
</evidence>
<proteinExistence type="predicted"/>
<reference evidence="2" key="2">
    <citation type="submission" date="2025-09" db="UniProtKB">
        <authorList>
            <consortium name="Ensembl"/>
        </authorList>
    </citation>
    <scope>IDENTIFICATION</scope>
</reference>
<protein>
    <recommendedName>
        <fullName evidence="1">C-type lectin domain-containing protein</fullName>
    </recommendedName>
</protein>
<accession>A0A8C6SM40</accession>
<dbReference type="SUPFAM" id="SSF56436">
    <property type="entry name" value="C-type lectin-like"/>
    <property type="match status" value="1"/>
</dbReference>
<feature type="domain" description="C-type lectin" evidence="1">
    <location>
        <begin position="31"/>
        <end position="148"/>
    </location>
</feature>
<dbReference type="PROSITE" id="PS50041">
    <property type="entry name" value="C_TYPE_LECTIN_2"/>
    <property type="match status" value="1"/>
</dbReference>
<dbReference type="Pfam" id="PF00059">
    <property type="entry name" value="Lectin_C"/>
    <property type="match status" value="1"/>
</dbReference>
<dbReference type="Ensembl" id="ENSNMLT00000009369.1">
    <property type="protein sequence ID" value="ENSNMLP00000008239.1"/>
    <property type="gene ID" value="ENSNMLG00000005856.1"/>
</dbReference>
<reference evidence="2" key="1">
    <citation type="submission" date="2025-08" db="UniProtKB">
        <authorList>
            <consortium name="Ensembl"/>
        </authorList>
    </citation>
    <scope>IDENTIFICATION</scope>
</reference>
<dbReference type="PANTHER" id="PTHR45784">
    <property type="entry name" value="C-TYPE LECTIN DOMAIN FAMILY 20 MEMBER A-RELATED"/>
    <property type="match status" value="1"/>
</dbReference>
<evidence type="ECO:0000313" key="3">
    <source>
        <dbReference type="Proteomes" id="UP000694523"/>
    </source>
</evidence>
<dbReference type="PANTHER" id="PTHR45784:SF3">
    <property type="entry name" value="C-TYPE LECTIN DOMAIN FAMILY 4 MEMBER K-LIKE-RELATED"/>
    <property type="match status" value="1"/>
</dbReference>
<dbReference type="InterPro" id="IPR016187">
    <property type="entry name" value="CTDL_fold"/>
</dbReference>
<evidence type="ECO:0000313" key="2">
    <source>
        <dbReference type="Ensembl" id="ENSNMLP00000008239.1"/>
    </source>
</evidence>
<dbReference type="Gene3D" id="3.10.100.10">
    <property type="entry name" value="Mannose-Binding Protein A, subunit A"/>
    <property type="match status" value="1"/>
</dbReference>
<dbReference type="Proteomes" id="UP000694523">
    <property type="component" value="Unplaced"/>
</dbReference>
<dbReference type="AlphaFoldDB" id="A0A8C6SM40"/>
<organism evidence="2 3">
    <name type="scientific">Neogobius melanostomus</name>
    <name type="common">round goby</name>
    <dbReference type="NCBI Taxonomy" id="47308"/>
    <lineage>
        <taxon>Eukaryota</taxon>
        <taxon>Metazoa</taxon>
        <taxon>Chordata</taxon>
        <taxon>Craniata</taxon>
        <taxon>Vertebrata</taxon>
        <taxon>Euteleostomi</taxon>
        <taxon>Actinopterygii</taxon>
        <taxon>Neopterygii</taxon>
        <taxon>Teleostei</taxon>
        <taxon>Neoteleostei</taxon>
        <taxon>Acanthomorphata</taxon>
        <taxon>Gobiaria</taxon>
        <taxon>Gobiiformes</taxon>
        <taxon>Gobioidei</taxon>
        <taxon>Gobiidae</taxon>
        <taxon>Benthophilinae</taxon>
        <taxon>Neogobiini</taxon>
        <taxon>Neogobius</taxon>
    </lineage>
</organism>
<dbReference type="InterPro" id="IPR001304">
    <property type="entry name" value="C-type_lectin-like"/>
</dbReference>
<keyword evidence="3" id="KW-1185">Reference proteome</keyword>
<sequence>MLNVPNKTHFDSKDVTIPLVGKHYYKRLFEYHYIEKQMTWTDARQYCREHYTDLATLENAEDVHRLKIPYGAWAWIGLFDGPASWKGVMTSDSNSWRWSATGTTSPGGFQNWASGDPDNYNAIEHCVFIKNGLWGDHDCARLFSFFCYTGKIFTSSALIQNMFINL</sequence>
<dbReference type="InterPro" id="IPR016186">
    <property type="entry name" value="C-type_lectin-like/link_sf"/>
</dbReference>
<name>A0A8C6SM40_9GOBI</name>
<dbReference type="SMART" id="SM00034">
    <property type="entry name" value="CLECT"/>
    <property type="match status" value="1"/>
</dbReference>